<evidence type="ECO:0000256" key="5">
    <source>
        <dbReference type="PROSITE-ProRule" id="PRU01240"/>
    </source>
</evidence>
<evidence type="ECO:0000256" key="4">
    <source>
        <dbReference type="ARBA" id="ARBA00022825"/>
    </source>
</evidence>
<dbReference type="InterPro" id="IPR034176">
    <property type="entry name" value="Peptidases_S8_13"/>
</dbReference>
<comment type="similarity">
    <text evidence="1 5">Belongs to the peptidase S8 family.</text>
</comment>
<dbReference type="CDD" id="cd07496">
    <property type="entry name" value="Peptidases_S8_13"/>
    <property type="match status" value="1"/>
</dbReference>
<evidence type="ECO:0000256" key="7">
    <source>
        <dbReference type="SAM" id="SignalP"/>
    </source>
</evidence>
<dbReference type="EMBL" id="JBHSBU010000001">
    <property type="protein sequence ID" value="MFC4158626.1"/>
    <property type="molecule type" value="Genomic_DNA"/>
</dbReference>
<dbReference type="SUPFAM" id="SSF52743">
    <property type="entry name" value="Subtilisin-like"/>
    <property type="match status" value="1"/>
</dbReference>
<dbReference type="InterPro" id="IPR022398">
    <property type="entry name" value="Peptidase_S8_His-AS"/>
</dbReference>
<dbReference type="EC" id="3.4.-.-" evidence="9"/>
<feature type="signal peptide" evidence="7">
    <location>
        <begin position="1"/>
        <end position="19"/>
    </location>
</feature>
<dbReference type="SUPFAM" id="SSF89260">
    <property type="entry name" value="Collagen-binding domain"/>
    <property type="match status" value="1"/>
</dbReference>
<dbReference type="Gene3D" id="3.40.50.200">
    <property type="entry name" value="Peptidase S8/S53 domain"/>
    <property type="match status" value="1"/>
</dbReference>
<accession>A0ABV8MP43</accession>
<evidence type="ECO:0000259" key="8">
    <source>
        <dbReference type="Pfam" id="PF00082"/>
    </source>
</evidence>
<evidence type="ECO:0000256" key="6">
    <source>
        <dbReference type="SAM" id="MobiDB-lite"/>
    </source>
</evidence>
<feature type="compositionally biased region" description="Basic and acidic residues" evidence="6">
    <location>
        <begin position="175"/>
        <end position="187"/>
    </location>
</feature>
<dbReference type="Pfam" id="PF00082">
    <property type="entry name" value="Peptidase_S8"/>
    <property type="match status" value="1"/>
</dbReference>
<feature type="domain" description="Peptidase S8/S53" evidence="8">
    <location>
        <begin position="142"/>
        <end position="427"/>
    </location>
</feature>
<dbReference type="RefSeq" id="WP_378161504.1">
    <property type="nucleotide sequence ID" value="NZ_JBHSBU010000001.1"/>
</dbReference>
<dbReference type="PANTHER" id="PTHR43806:SF11">
    <property type="entry name" value="CEREVISIN-RELATED"/>
    <property type="match status" value="1"/>
</dbReference>
<feature type="active site" description="Charge relay system" evidence="5">
    <location>
        <position position="394"/>
    </location>
</feature>
<organism evidence="9 10">
    <name type="scientific">Chitinimonas lacunae</name>
    <dbReference type="NCBI Taxonomy" id="1963018"/>
    <lineage>
        <taxon>Bacteria</taxon>
        <taxon>Pseudomonadati</taxon>
        <taxon>Pseudomonadota</taxon>
        <taxon>Betaproteobacteria</taxon>
        <taxon>Neisseriales</taxon>
        <taxon>Chitinibacteraceae</taxon>
        <taxon>Chitinimonas</taxon>
    </lineage>
</organism>
<evidence type="ECO:0000256" key="1">
    <source>
        <dbReference type="ARBA" id="ARBA00011073"/>
    </source>
</evidence>
<feature type="active site" description="Charge relay system" evidence="5">
    <location>
        <position position="212"/>
    </location>
</feature>
<proteinExistence type="inferred from homology"/>
<evidence type="ECO:0000256" key="2">
    <source>
        <dbReference type="ARBA" id="ARBA00022670"/>
    </source>
</evidence>
<keyword evidence="3 5" id="KW-0378">Hydrolase</keyword>
<dbReference type="GO" id="GO:0016787">
    <property type="term" value="F:hydrolase activity"/>
    <property type="evidence" value="ECO:0007669"/>
    <property type="project" value="UniProtKB-KW"/>
</dbReference>
<dbReference type="PROSITE" id="PS00137">
    <property type="entry name" value="SUBTILASE_HIS"/>
    <property type="match status" value="1"/>
</dbReference>
<keyword evidence="2 5" id="KW-0645">Protease</keyword>
<feature type="active site" description="Charge relay system" evidence="5">
    <location>
        <position position="151"/>
    </location>
</feature>
<dbReference type="InterPro" id="IPR000209">
    <property type="entry name" value="Peptidase_S8/S53_dom"/>
</dbReference>
<keyword evidence="10" id="KW-1185">Reference proteome</keyword>
<evidence type="ECO:0000313" key="9">
    <source>
        <dbReference type="EMBL" id="MFC4158626.1"/>
    </source>
</evidence>
<protein>
    <submittedName>
        <fullName evidence="9">S8 family peptidase</fullName>
        <ecNumber evidence="9">3.4.-.-</ecNumber>
    </submittedName>
</protein>
<keyword evidence="4 5" id="KW-0720">Serine protease</keyword>
<dbReference type="Gene3D" id="2.60.120.380">
    <property type="match status" value="1"/>
</dbReference>
<gene>
    <name evidence="9" type="ORF">ACFOW7_04535</name>
</gene>
<dbReference type="PRINTS" id="PR00723">
    <property type="entry name" value="SUBTILISIN"/>
</dbReference>
<evidence type="ECO:0000313" key="10">
    <source>
        <dbReference type="Proteomes" id="UP001595791"/>
    </source>
</evidence>
<comment type="caution">
    <text evidence="9">The sequence shown here is derived from an EMBL/GenBank/DDBJ whole genome shotgun (WGS) entry which is preliminary data.</text>
</comment>
<keyword evidence="7" id="KW-0732">Signal</keyword>
<dbReference type="PANTHER" id="PTHR43806">
    <property type="entry name" value="PEPTIDASE S8"/>
    <property type="match status" value="1"/>
</dbReference>
<feature type="chain" id="PRO_5045180540" evidence="7">
    <location>
        <begin position="20"/>
        <end position="575"/>
    </location>
</feature>
<feature type="region of interest" description="Disordered" evidence="6">
    <location>
        <begin position="175"/>
        <end position="213"/>
    </location>
</feature>
<name>A0ABV8MP43_9NEIS</name>
<dbReference type="InterPro" id="IPR050131">
    <property type="entry name" value="Peptidase_S8_subtilisin-like"/>
</dbReference>
<dbReference type="InterPro" id="IPR015500">
    <property type="entry name" value="Peptidase_S8_subtilisin-rel"/>
</dbReference>
<dbReference type="InterPro" id="IPR036852">
    <property type="entry name" value="Peptidase_S8/S53_dom_sf"/>
</dbReference>
<dbReference type="PROSITE" id="PS00138">
    <property type="entry name" value="SUBTILASE_SER"/>
    <property type="match status" value="1"/>
</dbReference>
<dbReference type="Proteomes" id="UP001595791">
    <property type="component" value="Unassembled WGS sequence"/>
</dbReference>
<reference evidence="10" key="1">
    <citation type="journal article" date="2019" name="Int. J. Syst. Evol. Microbiol.">
        <title>The Global Catalogue of Microorganisms (GCM) 10K type strain sequencing project: providing services to taxonomists for standard genome sequencing and annotation.</title>
        <authorList>
            <consortium name="The Broad Institute Genomics Platform"/>
            <consortium name="The Broad Institute Genome Sequencing Center for Infectious Disease"/>
            <person name="Wu L."/>
            <person name="Ma J."/>
        </authorList>
    </citation>
    <scope>NUCLEOTIDE SEQUENCE [LARGE SCALE GENOMIC DNA]</scope>
    <source>
        <strain evidence="10">LMG 29894</strain>
    </source>
</reference>
<evidence type="ECO:0000256" key="3">
    <source>
        <dbReference type="ARBA" id="ARBA00022801"/>
    </source>
</evidence>
<dbReference type="InterPro" id="IPR023828">
    <property type="entry name" value="Peptidase_S8_Ser-AS"/>
</dbReference>
<dbReference type="PROSITE" id="PS51892">
    <property type="entry name" value="SUBTILASE"/>
    <property type="match status" value="1"/>
</dbReference>
<sequence length="575" mass="59527">MLRPALLGALVVGALSAQAAGVVKTDRLIVKYKPTLNRAAGNTANQFTATATLKSLGLEAKAERTIGTGAQVIKLAQPLSEAEAQMLADNMAALDRNVEYAEPDLMMRHMMTPNDKGFNLQWDYTDPVGGMNLPAAWDKATGKGVVVAVVDTGYRPHADLKGNIVGGYDFISDKDVGNDGDDGRDADAQDPGDANAQDECGPGEPASPSSWHGTHVAGTVAAVTNNGNGIAGVAPDAKVLPVRVLGKCGGLTSDIADGIIWAAGGKVDGVPTNPYPAKVINLSLGSPKPRACSPTTQAAIDKARALGAVVVVAAGNDNGNADLYASANCKGVVVVAATNKLGARAPYSNYGSVVTVSAPGGDLSEKAENGILSTLNMGKAGPEADGYAYYEGTSMATPHVAGLAALILSKFPKLTPDQVAERLKKNVRPLSERCDGCGSGIVDAARALSDDIIIDPPTGREVEPNDSQSGAQDVAKAGTINGTFTSSRDQDYYKVTLPPGATLTATLTPNSSSDYDLVIYNSTGSEIGRSEETGSKGEKLSVTNRLSTPLVRYVRVQYYKGLVGSSGTYQLKLSW</sequence>